<sequence length="165" mass="18069">MKIVHNTPEKLVLTFVPWVFATVLSALLLGVVGFGLNALFTGDVSAAFWGLLVIPAFVLLFLVIFVRRDDLILDRDSNLLELRHSTFLGRTRVQHRLEHLREAKLQSSRSESANTYRIALVLDGGMDAGTHAVTPIYINGPGPERGVAAINAWLAQDVDSAPPQA</sequence>
<organism evidence="2 3">
    <name type="scientific">Yoonia rosea</name>
    <dbReference type="NCBI Taxonomy" id="287098"/>
    <lineage>
        <taxon>Bacteria</taxon>
        <taxon>Pseudomonadati</taxon>
        <taxon>Pseudomonadota</taxon>
        <taxon>Alphaproteobacteria</taxon>
        <taxon>Rhodobacterales</taxon>
        <taxon>Paracoccaceae</taxon>
        <taxon>Yoonia</taxon>
    </lineage>
</organism>
<feature type="transmembrane region" description="Helical" evidence="1">
    <location>
        <begin position="46"/>
        <end position="66"/>
    </location>
</feature>
<gene>
    <name evidence="2" type="ORF">SAMN05421665_1957</name>
</gene>
<keyword evidence="1" id="KW-0812">Transmembrane</keyword>
<feature type="transmembrane region" description="Helical" evidence="1">
    <location>
        <begin position="12"/>
        <end position="40"/>
    </location>
</feature>
<reference evidence="3" key="1">
    <citation type="submission" date="2017-01" db="EMBL/GenBank/DDBJ databases">
        <authorList>
            <person name="Varghese N."/>
            <person name="Submissions S."/>
        </authorList>
    </citation>
    <scope>NUCLEOTIDE SEQUENCE [LARGE SCALE GENOMIC DNA]</scope>
    <source>
        <strain evidence="3">DSM 29591</strain>
    </source>
</reference>
<evidence type="ECO:0000313" key="3">
    <source>
        <dbReference type="Proteomes" id="UP000186997"/>
    </source>
</evidence>
<protein>
    <recommendedName>
        <fullName evidence="4">PH domain-containing protein</fullName>
    </recommendedName>
</protein>
<proteinExistence type="predicted"/>
<accession>A0A1R3X2T4</accession>
<keyword evidence="1" id="KW-1133">Transmembrane helix</keyword>
<dbReference type="AlphaFoldDB" id="A0A1R3X2T4"/>
<dbReference type="OrthoDB" id="7728331at2"/>
<evidence type="ECO:0008006" key="4">
    <source>
        <dbReference type="Google" id="ProtNLM"/>
    </source>
</evidence>
<dbReference type="STRING" id="287098.SAMN05421665_1957"/>
<name>A0A1R3X2T4_9RHOB</name>
<keyword evidence="1" id="KW-0472">Membrane</keyword>
<dbReference type="Proteomes" id="UP000186997">
    <property type="component" value="Unassembled WGS sequence"/>
</dbReference>
<evidence type="ECO:0000313" key="2">
    <source>
        <dbReference type="EMBL" id="SIT84945.1"/>
    </source>
</evidence>
<keyword evidence="3" id="KW-1185">Reference proteome</keyword>
<dbReference type="EMBL" id="FTPR01000001">
    <property type="protein sequence ID" value="SIT84945.1"/>
    <property type="molecule type" value="Genomic_DNA"/>
</dbReference>
<dbReference type="RefSeq" id="WP_055293943.1">
    <property type="nucleotide sequence ID" value="NZ_FTPR01000001.1"/>
</dbReference>
<evidence type="ECO:0000256" key="1">
    <source>
        <dbReference type="SAM" id="Phobius"/>
    </source>
</evidence>